<comment type="caution">
    <text evidence="2">The sequence shown here is derived from an EMBL/GenBank/DDBJ whole genome shotgun (WGS) entry which is preliminary data.</text>
</comment>
<evidence type="ECO:0000313" key="2">
    <source>
        <dbReference type="EMBL" id="MBO1320893.1"/>
    </source>
</evidence>
<organism evidence="2 3">
    <name type="scientific">Acanthopleuribacter pedis</name>
    <dbReference type="NCBI Taxonomy" id="442870"/>
    <lineage>
        <taxon>Bacteria</taxon>
        <taxon>Pseudomonadati</taxon>
        <taxon>Acidobacteriota</taxon>
        <taxon>Holophagae</taxon>
        <taxon>Acanthopleuribacterales</taxon>
        <taxon>Acanthopleuribacteraceae</taxon>
        <taxon>Acanthopleuribacter</taxon>
    </lineage>
</organism>
<feature type="compositionally biased region" description="Pro residues" evidence="1">
    <location>
        <begin position="90"/>
        <end position="99"/>
    </location>
</feature>
<dbReference type="RefSeq" id="WP_207860868.1">
    <property type="nucleotide sequence ID" value="NZ_JAFREP010000020.1"/>
</dbReference>
<feature type="region of interest" description="Disordered" evidence="1">
    <location>
        <begin position="86"/>
        <end position="105"/>
    </location>
</feature>
<sequence length="202" mass="21932">MTSKPKIGGVTPVETPVLVIDNRINFRFELVAVGGEKFKTIFSFGEDNKGLERLVKGSFDIFIEREHGGVRGNFGFGDTSNRVGAMVVDPPTPDDPPPKGGKKGSGEKVILHLSCGDSFFLTLLACPGNQYAVVFNTKSEVVKSNRIDCRGPFRVFIAKPRDTERLIFDFDKSPGVPCMVVDPITPDDPPPKGGDDEDDSEG</sequence>
<protein>
    <submittedName>
        <fullName evidence="2">Uncharacterized protein</fullName>
    </submittedName>
</protein>
<dbReference type="Proteomes" id="UP000664417">
    <property type="component" value="Unassembled WGS sequence"/>
</dbReference>
<feature type="region of interest" description="Disordered" evidence="1">
    <location>
        <begin position="180"/>
        <end position="202"/>
    </location>
</feature>
<keyword evidence="3" id="KW-1185">Reference proteome</keyword>
<gene>
    <name evidence="2" type="ORF">J3U88_20610</name>
</gene>
<reference evidence="2" key="1">
    <citation type="submission" date="2021-03" db="EMBL/GenBank/DDBJ databases">
        <authorList>
            <person name="Wang G."/>
        </authorList>
    </citation>
    <scope>NUCLEOTIDE SEQUENCE</scope>
    <source>
        <strain evidence="2">KCTC 12899</strain>
    </source>
</reference>
<proteinExistence type="predicted"/>
<accession>A0A8J7U5W3</accession>
<dbReference type="EMBL" id="JAFREP010000020">
    <property type="protein sequence ID" value="MBO1320893.1"/>
    <property type="molecule type" value="Genomic_DNA"/>
</dbReference>
<evidence type="ECO:0000313" key="3">
    <source>
        <dbReference type="Proteomes" id="UP000664417"/>
    </source>
</evidence>
<evidence type="ECO:0000256" key="1">
    <source>
        <dbReference type="SAM" id="MobiDB-lite"/>
    </source>
</evidence>
<name>A0A8J7U5W3_9BACT</name>
<dbReference type="AlphaFoldDB" id="A0A8J7U5W3"/>